<feature type="transmembrane region" description="Helical" evidence="2">
    <location>
        <begin position="145"/>
        <end position="167"/>
    </location>
</feature>
<dbReference type="AlphaFoldDB" id="A0A6C2C9J2"/>
<feature type="transmembrane region" description="Helical" evidence="2">
    <location>
        <begin position="12"/>
        <end position="31"/>
    </location>
</feature>
<keyword evidence="2" id="KW-1133">Transmembrane helix</keyword>
<dbReference type="EMBL" id="SDGZ01000008">
    <property type="protein sequence ID" value="TYC50537.1"/>
    <property type="molecule type" value="Genomic_DNA"/>
</dbReference>
<dbReference type="GO" id="GO:0004175">
    <property type="term" value="F:endopeptidase activity"/>
    <property type="evidence" value="ECO:0007669"/>
    <property type="project" value="UniProtKB-ARBA"/>
</dbReference>
<organism evidence="4 5">
    <name type="scientific">Weissella muntiaci</name>
    <dbReference type="NCBI Taxonomy" id="2508881"/>
    <lineage>
        <taxon>Bacteria</taxon>
        <taxon>Bacillati</taxon>
        <taxon>Bacillota</taxon>
        <taxon>Bacilli</taxon>
        <taxon>Lactobacillales</taxon>
        <taxon>Lactobacillaceae</taxon>
        <taxon>Weissella</taxon>
    </lineage>
</organism>
<evidence type="ECO:0000313" key="4">
    <source>
        <dbReference type="EMBL" id="TYC50537.1"/>
    </source>
</evidence>
<dbReference type="Pfam" id="PF02517">
    <property type="entry name" value="Rce1-like"/>
    <property type="match status" value="1"/>
</dbReference>
<reference evidence="4 5" key="1">
    <citation type="submission" date="2019-01" db="EMBL/GenBank/DDBJ databases">
        <title>Weissella sp. nov., a novel lactic acid bacterium isolated from animal feces.</title>
        <authorList>
            <person name="Wang L.-T."/>
        </authorList>
    </citation>
    <scope>NUCLEOTIDE SEQUENCE [LARGE SCALE GENOMIC DNA]</scope>
    <source>
        <strain evidence="4 5">8H-2</strain>
    </source>
</reference>
<feature type="transmembrane region" description="Helical" evidence="2">
    <location>
        <begin position="173"/>
        <end position="191"/>
    </location>
</feature>
<feature type="transmembrane region" description="Helical" evidence="2">
    <location>
        <begin position="37"/>
        <end position="56"/>
    </location>
</feature>
<evidence type="ECO:0000259" key="3">
    <source>
        <dbReference type="Pfam" id="PF02517"/>
    </source>
</evidence>
<dbReference type="RefSeq" id="WP_148622009.1">
    <property type="nucleotide sequence ID" value="NZ_SDGZ01000008.1"/>
</dbReference>
<feature type="transmembrane region" description="Helical" evidence="2">
    <location>
        <begin position="76"/>
        <end position="93"/>
    </location>
</feature>
<keyword evidence="5" id="KW-1185">Reference proteome</keyword>
<accession>A0A6C2C9J2</accession>
<feature type="transmembrane region" description="Helical" evidence="2">
    <location>
        <begin position="198"/>
        <end position="218"/>
    </location>
</feature>
<keyword evidence="2" id="KW-0812">Transmembrane</keyword>
<dbReference type="GO" id="GO:0008237">
    <property type="term" value="F:metallopeptidase activity"/>
    <property type="evidence" value="ECO:0007669"/>
    <property type="project" value="UniProtKB-KW"/>
</dbReference>
<dbReference type="OrthoDB" id="2817162at2"/>
<proteinExistence type="inferred from homology"/>
<name>A0A6C2C9J2_9LACO</name>
<dbReference type="InterPro" id="IPR003675">
    <property type="entry name" value="Rce1/LyrA-like_dom"/>
</dbReference>
<dbReference type="GO" id="GO:0006508">
    <property type="term" value="P:proteolysis"/>
    <property type="evidence" value="ECO:0007669"/>
    <property type="project" value="UniProtKB-KW"/>
</dbReference>
<gene>
    <name evidence="4" type="ORF">ESZ50_02390</name>
</gene>
<keyword evidence="4" id="KW-0378">Hydrolase</keyword>
<protein>
    <submittedName>
        <fullName evidence="4">CPBP family intramembrane metalloprotease</fullName>
    </submittedName>
</protein>
<evidence type="ECO:0000313" key="5">
    <source>
        <dbReference type="Proteomes" id="UP000371977"/>
    </source>
</evidence>
<evidence type="ECO:0000256" key="2">
    <source>
        <dbReference type="SAM" id="Phobius"/>
    </source>
</evidence>
<dbReference type="GO" id="GO:0080120">
    <property type="term" value="P:CAAX-box protein maturation"/>
    <property type="evidence" value="ECO:0007669"/>
    <property type="project" value="UniProtKB-ARBA"/>
</dbReference>
<keyword evidence="2" id="KW-0472">Membrane</keyword>
<feature type="transmembrane region" description="Helical" evidence="2">
    <location>
        <begin position="113"/>
        <end position="133"/>
    </location>
</feature>
<comment type="caution">
    <text evidence="4">The sequence shown here is derived from an EMBL/GenBank/DDBJ whole genome shotgun (WGS) entry which is preliminary data.</text>
</comment>
<evidence type="ECO:0000256" key="1">
    <source>
        <dbReference type="ARBA" id="ARBA00009067"/>
    </source>
</evidence>
<keyword evidence="4" id="KW-0482">Metalloprotease</keyword>
<comment type="similarity">
    <text evidence="1">Belongs to the UPF0177 family.</text>
</comment>
<keyword evidence="4" id="KW-0645">Protease</keyword>
<feature type="domain" description="CAAX prenyl protease 2/Lysostaphin resistance protein A-like" evidence="3">
    <location>
        <begin position="115"/>
        <end position="207"/>
    </location>
</feature>
<dbReference type="Proteomes" id="UP000371977">
    <property type="component" value="Unassembled WGS sequence"/>
</dbReference>
<sequence length="224" mass="25319">MNEKGWSREDYLLVVLFPIFIFAGIVAKKFITNSPLLLSSVGFILSSLIFGLVIYFRRNLLREDWGKFKEHRLRNWGYIVLAVIVFEIMQTITSKVPNVASIQVLPITSSNTLGILMGAVGSIMAPFSEEVIFRHELVYKFRNSNILTLIGMIVFSALFFGLGHFISGDRLNSLLALSLTGLVLSLIYLHVKNIWVTIFAHFIWNFFLSATVLAVYILQVPAGR</sequence>